<reference evidence="1" key="2">
    <citation type="journal article" date="2021" name="Genome Biol. Evol.">
        <title>Developing a high-quality reference genome for a parasitic bivalve with doubly uniparental inheritance (Bivalvia: Unionida).</title>
        <authorList>
            <person name="Smith C.H."/>
        </authorList>
    </citation>
    <scope>NUCLEOTIDE SEQUENCE</scope>
    <source>
        <strain evidence="1">CHS0354</strain>
        <tissue evidence="1">Mantle</tissue>
    </source>
</reference>
<organism evidence="1 2">
    <name type="scientific">Potamilus streckersoni</name>
    <dbReference type="NCBI Taxonomy" id="2493646"/>
    <lineage>
        <taxon>Eukaryota</taxon>
        <taxon>Metazoa</taxon>
        <taxon>Spiralia</taxon>
        <taxon>Lophotrochozoa</taxon>
        <taxon>Mollusca</taxon>
        <taxon>Bivalvia</taxon>
        <taxon>Autobranchia</taxon>
        <taxon>Heteroconchia</taxon>
        <taxon>Palaeoheterodonta</taxon>
        <taxon>Unionida</taxon>
        <taxon>Unionoidea</taxon>
        <taxon>Unionidae</taxon>
        <taxon>Ambleminae</taxon>
        <taxon>Lampsilini</taxon>
        <taxon>Potamilus</taxon>
    </lineage>
</organism>
<accession>A0AAE0TKT5</accession>
<protein>
    <submittedName>
        <fullName evidence="1">Uncharacterized protein</fullName>
    </submittedName>
</protein>
<sequence>MRDWSESEVLNSWPRIEEFLMDELQPEYILSFFVQENIFSVDEYEEVFWSMGRRVEMTNALLKTMKKHLPDALFVLLYALEEVDEENKHIVKELERLVTTGKYQQDASKISSDEDK</sequence>
<dbReference type="EMBL" id="JAEAOA010002177">
    <property type="protein sequence ID" value="KAK3611740.1"/>
    <property type="molecule type" value="Genomic_DNA"/>
</dbReference>
<reference evidence="1" key="3">
    <citation type="submission" date="2023-05" db="EMBL/GenBank/DDBJ databases">
        <authorList>
            <person name="Smith C.H."/>
        </authorList>
    </citation>
    <scope>NUCLEOTIDE SEQUENCE</scope>
    <source>
        <strain evidence="1">CHS0354</strain>
        <tissue evidence="1">Mantle</tissue>
    </source>
</reference>
<gene>
    <name evidence="1" type="ORF">CHS0354_037321</name>
</gene>
<name>A0AAE0TKT5_9BIVA</name>
<dbReference type="CDD" id="cd01671">
    <property type="entry name" value="CARD"/>
    <property type="match status" value="1"/>
</dbReference>
<dbReference type="InterPro" id="IPR011029">
    <property type="entry name" value="DEATH-like_dom_sf"/>
</dbReference>
<dbReference type="SUPFAM" id="SSF47986">
    <property type="entry name" value="DEATH domain"/>
    <property type="match status" value="1"/>
</dbReference>
<evidence type="ECO:0000313" key="1">
    <source>
        <dbReference type="EMBL" id="KAK3611740.1"/>
    </source>
</evidence>
<dbReference type="Gene3D" id="1.10.533.10">
    <property type="entry name" value="Death Domain, Fas"/>
    <property type="match status" value="1"/>
</dbReference>
<evidence type="ECO:0000313" key="2">
    <source>
        <dbReference type="Proteomes" id="UP001195483"/>
    </source>
</evidence>
<comment type="caution">
    <text evidence="1">The sequence shown here is derived from an EMBL/GenBank/DDBJ whole genome shotgun (WGS) entry which is preliminary data.</text>
</comment>
<proteinExistence type="predicted"/>
<dbReference type="Proteomes" id="UP001195483">
    <property type="component" value="Unassembled WGS sequence"/>
</dbReference>
<reference evidence="1" key="1">
    <citation type="journal article" date="2021" name="Genome Biol. Evol.">
        <title>A High-Quality Reference Genome for a Parasitic Bivalve with Doubly Uniparental Inheritance (Bivalvia: Unionida).</title>
        <authorList>
            <person name="Smith C.H."/>
        </authorList>
    </citation>
    <scope>NUCLEOTIDE SEQUENCE</scope>
    <source>
        <strain evidence="1">CHS0354</strain>
    </source>
</reference>
<keyword evidence="2" id="KW-1185">Reference proteome</keyword>
<dbReference type="AlphaFoldDB" id="A0AAE0TKT5"/>